<feature type="compositionally biased region" description="Basic and acidic residues" evidence="1">
    <location>
        <begin position="220"/>
        <end position="236"/>
    </location>
</feature>
<dbReference type="AlphaFoldDB" id="A0A8T1VUP8"/>
<accession>A0A8T1VUP8</accession>
<feature type="compositionally biased region" description="Basic and acidic residues" evidence="1">
    <location>
        <begin position="312"/>
        <end position="325"/>
    </location>
</feature>
<sequence>MDEGSSTESEGYETDPGQSAPVNSCPRVVQPAPPTFNILDLHPAVLTSPPVPIAATAKDTAATFVISRRHIPTPRSALASAGNESTRSSTDGISRPPPPGIPVRLCRHSLKPPTVTGRGTRQVERLSCTCCKRKDLDVANFSKKQRKEAKAATRKCRDCTYECPLTRDERRQQRERRRLEERNVGAAPQRVTAAQITRIPWQKRLQQIRKGAYNPASNDVQRRPRPELENKREELHPAVQQRASERREQLTPAQKKQAKRQKCMEEMDELNRNPPPPRTPRTPRAAAQKAQDEWRNDLQRRGNGFNHGLQHQRLDERESSRKRMLEAAVRVGRASEHSKRPHRSSYR</sequence>
<feature type="compositionally biased region" description="Basic and acidic residues" evidence="1">
    <location>
        <begin position="290"/>
        <end position="300"/>
    </location>
</feature>
<feature type="compositionally biased region" description="Polar residues" evidence="1">
    <location>
        <begin position="82"/>
        <end position="92"/>
    </location>
</feature>
<name>A0A8T1VUP8_9STRA</name>
<dbReference type="Proteomes" id="UP000694044">
    <property type="component" value="Unassembled WGS sequence"/>
</dbReference>
<keyword evidence="3" id="KW-1185">Reference proteome</keyword>
<proteinExistence type="predicted"/>
<reference evidence="2" key="1">
    <citation type="submission" date="2021-02" db="EMBL/GenBank/DDBJ databases">
        <authorList>
            <person name="Palmer J.M."/>
        </authorList>
    </citation>
    <scope>NUCLEOTIDE SEQUENCE</scope>
    <source>
        <strain evidence="2">SCRP734</strain>
    </source>
</reference>
<feature type="compositionally biased region" description="Basic and acidic residues" evidence="1">
    <location>
        <begin position="262"/>
        <end position="271"/>
    </location>
</feature>
<feature type="region of interest" description="Disordered" evidence="1">
    <location>
        <begin position="210"/>
        <end position="347"/>
    </location>
</feature>
<evidence type="ECO:0000313" key="3">
    <source>
        <dbReference type="Proteomes" id="UP000694044"/>
    </source>
</evidence>
<organism evidence="2 3">
    <name type="scientific">Phytophthora pseudosyringae</name>
    <dbReference type="NCBI Taxonomy" id="221518"/>
    <lineage>
        <taxon>Eukaryota</taxon>
        <taxon>Sar</taxon>
        <taxon>Stramenopiles</taxon>
        <taxon>Oomycota</taxon>
        <taxon>Peronosporomycetes</taxon>
        <taxon>Peronosporales</taxon>
        <taxon>Peronosporaceae</taxon>
        <taxon>Phytophthora</taxon>
    </lineage>
</organism>
<dbReference type="OrthoDB" id="10570922at2759"/>
<protein>
    <submittedName>
        <fullName evidence="2">Uncharacterized protein</fullName>
    </submittedName>
</protein>
<evidence type="ECO:0000313" key="2">
    <source>
        <dbReference type="EMBL" id="KAG7383749.1"/>
    </source>
</evidence>
<feature type="region of interest" description="Disordered" evidence="1">
    <location>
        <begin position="1"/>
        <end position="34"/>
    </location>
</feature>
<evidence type="ECO:0000256" key="1">
    <source>
        <dbReference type="SAM" id="MobiDB-lite"/>
    </source>
</evidence>
<feature type="region of interest" description="Disordered" evidence="1">
    <location>
        <begin position="75"/>
        <end position="98"/>
    </location>
</feature>
<feature type="compositionally biased region" description="Acidic residues" evidence="1">
    <location>
        <begin position="1"/>
        <end position="13"/>
    </location>
</feature>
<gene>
    <name evidence="2" type="ORF">PHYPSEUDO_003364</name>
</gene>
<comment type="caution">
    <text evidence="2">The sequence shown here is derived from an EMBL/GenBank/DDBJ whole genome shotgun (WGS) entry which is preliminary data.</text>
</comment>
<dbReference type="EMBL" id="JAGDFM010000168">
    <property type="protein sequence ID" value="KAG7383749.1"/>
    <property type="molecule type" value="Genomic_DNA"/>
</dbReference>